<evidence type="ECO:0000256" key="14">
    <source>
        <dbReference type="SAM" id="SignalP"/>
    </source>
</evidence>
<evidence type="ECO:0000256" key="13">
    <source>
        <dbReference type="SAM" id="Phobius"/>
    </source>
</evidence>
<feature type="transmembrane region" description="Helical" evidence="13">
    <location>
        <begin position="462"/>
        <end position="483"/>
    </location>
</feature>
<feature type="transmembrane region" description="Helical" evidence="13">
    <location>
        <begin position="289"/>
        <end position="308"/>
    </location>
</feature>
<keyword evidence="10" id="KW-0921">Nickel transport</keyword>
<dbReference type="PANTHER" id="PTHR40659:SF1">
    <property type="entry name" value="NICKEL_COBALT EFFLUX SYSTEM RCNA"/>
    <property type="match status" value="1"/>
</dbReference>
<reference evidence="16" key="1">
    <citation type="journal article" date="2019" name="Int. J. Syst. Evol. Microbiol.">
        <title>The Global Catalogue of Microorganisms (GCM) 10K type strain sequencing project: providing services to taxonomists for standard genome sequencing and annotation.</title>
        <authorList>
            <consortium name="The Broad Institute Genomics Platform"/>
            <consortium name="The Broad Institute Genome Sequencing Center for Infectious Disease"/>
            <person name="Wu L."/>
            <person name="Ma J."/>
        </authorList>
    </citation>
    <scope>NUCLEOTIDE SEQUENCE [LARGE SCALE GENOMIC DNA]</scope>
    <source>
        <strain evidence="16">KCTC 42911</strain>
    </source>
</reference>
<dbReference type="EMBL" id="JBHRXI010000002">
    <property type="protein sequence ID" value="MFC3612796.1"/>
    <property type="molecule type" value="Genomic_DNA"/>
</dbReference>
<dbReference type="Pfam" id="PF11736">
    <property type="entry name" value="DUF3299"/>
    <property type="match status" value="1"/>
</dbReference>
<keyword evidence="6" id="KW-0533">Nickel</keyword>
<evidence type="ECO:0000313" key="16">
    <source>
        <dbReference type="Proteomes" id="UP001595629"/>
    </source>
</evidence>
<evidence type="ECO:0000313" key="15">
    <source>
        <dbReference type="EMBL" id="MFC3612796.1"/>
    </source>
</evidence>
<evidence type="ECO:0000256" key="9">
    <source>
        <dbReference type="ARBA" id="ARBA00023065"/>
    </source>
</evidence>
<organism evidence="15 16">
    <name type="scientific">Lutimaribacter marinistellae</name>
    <dbReference type="NCBI Taxonomy" id="1820329"/>
    <lineage>
        <taxon>Bacteria</taxon>
        <taxon>Pseudomonadati</taxon>
        <taxon>Pseudomonadota</taxon>
        <taxon>Alphaproteobacteria</taxon>
        <taxon>Rhodobacterales</taxon>
        <taxon>Roseobacteraceae</taxon>
        <taxon>Lutimaribacter</taxon>
    </lineage>
</organism>
<gene>
    <name evidence="15" type="ORF">ACFORG_03400</name>
</gene>
<sequence length="510" mass="53538">MNRSTRDLKRFGLTLLVLLLAVMMSTGVPAQTSAVVTWDTLVPGQIGEASEQADRHIRTGGASLSGSSAPIPAINPFDPLATGSVVVEEWEETAYDVASNILDTRITIDGYVLPLTMENGRVVDFLLVPWVGACIHTPAPPPNQIIHVSYPEGLTLEREFDAVRLTGTLKHEPADRSLFLVDGRRNVPASYALAEATLGGQPGKVIASSVSDVPLAARAQIWISTLFTDSMTAFGKNGSWNALVFALLISFGYGALHTLGPGHGKAVIVSYFVGSGGSLTRGLKMGTRIAVFHVLSSVVLVFLLDFAVRQTTGAAPSDYRAIRLGSYALIVLIGAFMLWQALASVRARKSASTVDCQAHAHGHTHEAHGHTGCAACSAASGPKGSGWVAAAIGIVPCTGALLVMLFGLANDLVGPAIAMVVAISLGMAASMSAIGIAALWGRGWAERRFGSNDAKRVQFETGARLAGATCVLIIGLLLFWMTFSGENNLAVRGTALAEQSSFKKDSDGES</sequence>
<keyword evidence="12" id="KW-0170">Cobalt</keyword>
<protein>
    <submittedName>
        <fullName evidence="15">DUF3299 domain-containing protein</fullName>
    </submittedName>
</protein>
<evidence type="ECO:0000256" key="3">
    <source>
        <dbReference type="ARBA" id="ARBA00022426"/>
    </source>
</evidence>
<name>A0ABV7TB33_9RHOB</name>
<keyword evidence="4" id="KW-0813">Transport</keyword>
<evidence type="ECO:0000256" key="5">
    <source>
        <dbReference type="ARBA" id="ARBA00022475"/>
    </source>
</evidence>
<evidence type="ECO:0000256" key="8">
    <source>
        <dbReference type="ARBA" id="ARBA00022989"/>
    </source>
</evidence>
<feature type="signal peptide" evidence="14">
    <location>
        <begin position="1"/>
        <end position="30"/>
    </location>
</feature>
<comment type="subcellular location">
    <subcellularLocation>
        <location evidence="2">Cell membrane</location>
        <topology evidence="2">Multi-pass membrane protein</topology>
    </subcellularLocation>
</comment>
<keyword evidence="9" id="KW-0406">Ion transport</keyword>
<evidence type="ECO:0000256" key="10">
    <source>
        <dbReference type="ARBA" id="ARBA00023112"/>
    </source>
</evidence>
<evidence type="ECO:0000256" key="4">
    <source>
        <dbReference type="ARBA" id="ARBA00022448"/>
    </source>
</evidence>
<keyword evidence="5" id="KW-1003">Cell membrane</keyword>
<feature type="chain" id="PRO_5045966403" evidence="14">
    <location>
        <begin position="31"/>
        <end position="510"/>
    </location>
</feature>
<dbReference type="Proteomes" id="UP001595629">
    <property type="component" value="Unassembled WGS sequence"/>
</dbReference>
<dbReference type="PANTHER" id="PTHR40659">
    <property type="entry name" value="NICKEL/COBALT EFFLUX SYSTEM RCNA"/>
    <property type="match status" value="1"/>
</dbReference>
<dbReference type="InterPro" id="IPR021727">
    <property type="entry name" value="DUF3299"/>
</dbReference>
<comment type="caution">
    <text evidence="15">The sequence shown here is derived from an EMBL/GenBank/DDBJ whole genome shotgun (WGS) entry which is preliminary data.</text>
</comment>
<evidence type="ECO:0000256" key="12">
    <source>
        <dbReference type="ARBA" id="ARBA00023285"/>
    </source>
</evidence>
<evidence type="ECO:0000256" key="1">
    <source>
        <dbReference type="ARBA" id="ARBA00002510"/>
    </source>
</evidence>
<feature type="transmembrane region" description="Helical" evidence="13">
    <location>
        <begin position="415"/>
        <end position="441"/>
    </location>
</feature>
<accession>A0ABV7TB33</accession>
<evidence type="ECO:0000256" key="2">
    <source>
        <dbReference type="ARBA" id="ARBA00004651"/>
    </source>
</evidence>
<feature type="transmembrane region" description="Helical" evidence="13">
    <location>
        <begin position="320"/>
        <end position="339"/>
    </location>
</feature>
<evidence type="ECO:0000256" key="7">
    <source>
        <dbReference type="ARBA" id="ARBA00022692"/>
    </source>
</evidence>
<keyword evidence="14" id="KW-0732">Signal</keyword>
<dbReference type="RefSeq" id="WP_386733987.1">
    <property type="nucleotide sequence ID" value="NZ_JBHRXI010000002.1"/>
</dbReference>
<proteinExistence type="predicted"/>
<dbReference type="Gene3D" id="2.40.50.870">
    <property type="entry name" value="Protein of unknown function (DUF3299)"/>
    <property type="match status" value="1"/>
</dbReference>
<feature type="transmembrane region" description="Helical" evidence="13">
    <location>
        <begin position="387"/>
        <end position="409"/>
    </location>
</feature>
<evidence type="ECO:0000256" key="6">
    <source>
        <dbReference type="ARBA" id="ARBA00022596"/>
    </source>
</evidence>
<keyword evidence="11 13" id="KW-0472">Membrane</keyword>
<keyword evidence="16" id="KW-1185">Reference proteome</keyword>
<keyword evidence="8 13" id="KW-1133">Transmembrane helix</keyword>
<dbReference type="InterPro" id="IPR011541">
    <property type="entry name" value="Ni/Co_transpt_high_affinity"/>
</dbReference>
<evidence type="ECO:0000256" key="11">
    <source>
        <dbReference type="ARBA" id="ARBA00023136"/>
    </source>
</evidence>
<keyword evidence="3" id="KW-0171">Cobalt transport</keyword>
<dbReference type="Pfam" id="PF03824">
    <property type="entry name" value="NicO"/>
    <property type="match status" value="1"/>
</dbReference>
<comment type="function">
    <text evidence="1">Efflux system for nickel and cobalt.</text>
</comment>
<keyword evidence="7 13" id="KW-0812">Transmembrane</keyword>
<dbReference type="InterPro" id="IPR051224">
    <property type="entry name" value="NiCoT_RcnA"/>
</dbReference>
<feature type="transmembrane region" description="Helical" evidence="13">
    <location>
        <begin position="238"/>
        <end position="256"/>
    </location>
</feature>